<reference evidence="1" key="1">
    <citation type="journal article" date="2020" name="Nature">
        <title>Giant virus diversity and host interactions through global metagenomics.</title>
        <authorList>
            <person name="Schulz F."/>
            <person name="Roux S."/>
            <person name="Paez-Espino D."/>
            <person name="Jungbluth S."/>
            <person name="Walsh D.A."/>
            <person name="Denef V.J."/>
            <person name="McMahon K.D."/>
            <person name="Konstantinidis K.T."/>
            <person name="Eloe-Fadrosh E.A."/>
            <person name="Kyrpides N.C."/>
            <person name="Woyke T."/>
        </authorList>
    </citation>
    <scope>NUCLEOTIDE SEQUENCE</scope>
    <source>
        <strain evidence="1">GVMAG-M-3300023174-104</strain>
    </source>
</reference>
<sequence>MIFDIKYITWGNIEMKDFFMSKLSEFGWREKDIYGGVSYLPLVEHEYYNYWKITEKWIYTIDDVPSPFAPKCVQFDVSFASVPIITFQKNIYVWETMYQFGRWNNDFLHSLRHEKEYSMLLSSKLPKDMVLEIHKLLVNF</sequence>
<dbReference type="AlphaFoldDB" id="A0A6C0D156"/>
<proteinExistence type="predicted"/>
<dbReference type="EMBL" id="MN739518">
    <property type="protein sequence ID" value="QHT09970.1"/>
    <property type="molecule type" value="Genomic_DNA"/>
</dbReference>
<accession>A0A6C0D156</accession>
<name>A0A6C0D156_9ZZZZ</name>
<evidence type="ECO:0000313" key="1">
    <source>
        <dbReference type="EMBL" id="QHT09970.1"/>
    </source>
</evidence>
<organism evidence="1">
    <name type="scientific">viral metagenome</name>
    <dbReference type="NCBI Taxonomy" id="1070528"/>
    <lineage>
        <taxon>unclassified sequences</taxon>
        <taxon>metagenomes</taxon>
        <taxon>organismal metagenomes</taxon>
    </lineage>
</organism>
<protein>
    <submittedName>
        <fullName evidence="1">Uncharacterized protein</fullName>
    </submittedName>
</protein>